<dbReference type="InterPro" id="IPR011009">
    <property type="entry name" value="Kinase-like_dom_sf"/>
</dbReference>
<reference evidence="2 3" key="1">
    <citation type="journal article" date="2011" name="J. Bacteriol.">
        <title>Genome sequence of Haloplasma contractile, an unusual contractile bacterium from a deep-sea anoxic brine lake.</title>
        <authorList>
            <person name="Antunes A."/>
            <person name="Alam I."/>
            <person name="El Dorry H."/>
            <person name="Siam R."/>
            <person name="Robertson A."/>
            <person name="Bajic V.B."/>
            <person name="Stingl U."/>
        </authorList>
    </citation>
    <scope>NUCLEOTIDE SEQUENCE [LARGE SCALE GENOMIC DNA]</scope>
    <source>
        <strain evidence="2 3">SSD-17B</strain>
    </source>
</reference>
<dbReference type="InterPro" id="IPR002575">
    <property type="entry name" value="Aminoglycoside_PTrfase"/>
</dbReference>
<feature type="domain" description="Aminoglycoside phosphotransferase" evidence="1">
    <location>
        <begin position="23"/>
        <end position="250"/>
    </location>
</feature>
<dbReference type="Proteomes" id="UP000005707">
    <property type="component" value="Unassembled WGS sequence"/>
</dbReference>
<proteinExistence type="predicted"/>
<dbReference type="InterPro" id="IPR051678">
    <property type="entry name" value="AGP_Transferase"/>
</dbReference>
<reference evidence="2 3" key="2">
    <citation type="journal article" date="2013" name="PLoS ONE">
        <title>INDIGO - INtegrated Data Warehouse of MIcrobial GenOmes with Examples from the Red Sea Extremophiles.</title>
        <authorList>
            <person name="Alam I."/>
            <person name="Antunes A."/>
            <person name="Kamau A.A."/>
            <person name="Ba Alawi W."/>
            <person name="Kalkatawi M."/>
            <person name="Stingl U."/>
            <person name="Bajic V.B."/>
        </authorList>
    </citation>
    <scope>NUCLEOTIDE SEQUENCE [LARGE SCALE GENOMIC DNA]</scope>
    <source>
        <strain evidence="2 3">SSD-17B</strain>
    </source>
</reference>
<dbReference type="Gene3D" id="3.30.200.150">
    <property type="match status" value="1"/>
</dbReference>
<dbReference type="SUPFAM" id="SSF56112">
    <property type="entry name" value="Protein kinase-like (PK-like)"/>
    <property type="match status" value="1"/>
</dbReference>
<dbReference type="GO" id="GO:0016740">
    <property type="term" value="F:transferase activity"/>
    <property type="evidence" value="ECO:0007669"/>
    <property type="project" value="UniProtKB-KW"/>
</dbReference>
<dbReference type="PANTHER" id="PTHR21310">
    <property type="entry name" value="AMINOGLYCOSIDE PHOSPHOTRANSFERASE-RELATED-RELATED"/>
    <property type="match status" value="1"/>
</dbReference>
<dbReference type="AlphaFoldDB" id="F7Q224"/>
<accession>F7Q224</accession>
<evidence type="ECO:0000259" key="1">
    <source>
        <dbReference type="Pfam" id="PF01636"/>
    </source>
</evidence>
<dbReference type="OrthoDB" id="2568768at2"/>
<dbReference type="InParanoid" id="F7Q224"/>
<protein>
    <submittedName>
        <fullName evidence="2">Phosphotransferase protein</fullName>
    </submittedName>
</protein>
<gene>
    <name evidence="2" type="ORF">HLPCO_001695</name>
</gene>
<organism evidence="2 3">
    <name type="scientific">Haloplasma contractile SSD-17B</name>
    <dbReference type="NCBI Taxonomy" id="1033810"/>
    <lineage>
        <taxon>Bacteria</taxon>
        <taxon>Bacillati</taxon>
        <taxon>Mycoplasmatota</taxon>
        <taxon>Mollicutes</taxon>
        <taxon>Haloplasmatales</taxon>
        <taxon>Haloplasmataceae</taxon>
        <taxon>Haloplasma</taxon>
    </lineage>
</organism>
<dbReference type="RefSeq" id="WP_008825169.1">
    <property type="nucleotide sequence ID" value="NZ_AFNU02000005.1"/>
</dbReference>
<comment type="caution">
    <text evidence="2">The sequence shown here is derived from an EMBL/GenBank/DDBJ whole genome shotgun (WGS) entry which is preliminary data.</text>
</comment>
<dbReference type="Gene3D" id="3.90.1200.10">
    <property type="match status" value="1"/>
</dbReference>
<sequence>MIMDDKEILQLLRNDFGVSVCNLKRVKSGNIKTVFSFTYERKEYVIRFSKGNNEFETEQFLYKLTHKNDHMARLIKIGTYKNLYYSITERVKGCPLKELNLSKVKTIIPQLIESVTCIHQTDLTPSCGYGWIKDGNGCFSSFRELIETHFKQEQNGFWNDWYTLFEDSFLDYDSFMTLYKEMVRLSPYSDGQRFLTHGDFHFSNIFSDGKMITGIIDWGNVMYGDFILDIAMLHMLYPSLNFKEAFKNYYNTHQIKVENYDKRFICMSLFKGLDTLRFAAKTGDRPFYKSLLNYLQELIAQKKAEDSSYFSHSYKK</sequence>
<keyword evidence="3" id="KW-1185">Reference proteome</keyword>
<evidence type="ECO:0000313" key="3">
    <source>
        <dbReference type="Proteomes" id="UP000005707"/>
    </source>
</evidence>
<dbReference type="EMBL" id="AFNU02000005">
    <property type="protein sequence ID" value="ERJ12168.1"/>
    <property type="molecule type" value="Genomic_DNA"/>
</dbReference>
<dbReference type="STRING" id="1033810.HLPCO_001695"/>
<dbReference type="Pfam" id="PF01636">
    <property type="entry name" value="APH"/>
    <property type="match status" value="1"/>
</dbReference>
<evidence type="ECO:0000313" key="2">
    <source>
        <dbReference type="EMBL" id="ERJ12168.1"/>
    </source>
</evidence>
<name>F7Q224_9MOLU</name>
<dbReference type="eggNOG" id="COG3173">
    <property type="taxonomic scope" value="Bacteria"/>
</dbReference>